<keyword evidence="12" id="KW-0472">Membrane</keyword>
<keyword evidence="14" id="KW-1185">Reference proteome</keyword>
<dbReference type="PANTHER" id="PTHR24305">
    <property type="entry name" value="CYTOCHROME P450"/>
    <property type="match status" value="1"/>
</dbReference>
<dbReference type="PANTHER" id="PTHR24305:SF166">
    <property type="entry name" value="CYTOCHROME P450 12A4, MITOCHONDRIAL-RELATED"/>
    <property type="match status" value="1"/>
</dbReference>
<comment type="similarity">
    <text evidence="4">Belongs to the cytochrome P450 family.</text>
</comment>
<dbReference type="InterPro" id="IPR002403">
    <property type="entry name" value="Cyt_P450_E_grp-IV"/>
</dbReference>
<dbReference type="SUPFAM" id="SSF48264">
    <property type="entry name" value="Cytochrome P450"/>
    <property type="match status" value="1"/>
</dbReference>
<comment type="subcellular location">
    <subcellularLocation>
        <location evidence="2">Membrane</location>
    </subcellularLocation>
</comment>
<dbReference type="InterPro" id="IPR001128">
    <property type="entry name" value="Cyt_P450"/>
</dbReference>
<evidence type="ECO:0008006" key="15">
    <source>
        <dbReference type="Google" id="ProtNLM"/>
    </source>
</evidence>
<dbReference type="GO" id="GO:0016020">
    <property type="term" value="C:membrane"/>
    <property type="evidence" value="ECO:0007669"/>
    <property type="project" value="UniProtKB-SubCell"/>
</dbReference>
<sequence>MRGPPNPSVLLGNEYDLLQQFEVKTGLMFQWQKEYGAAFRAKTLLNEDMLIVSDPKALQHIFHKSSYRYRKSADSEFNTNRLFGPGSIHQRQRKILNPAFSAAQIKPFVGIFHKVTNSLAMQWREQVAAGKDVIDTTKWFPNLTLDALGETVFDFDFGALESKNNQLADMVRNLFVDSVRPTKIRYLWNQIRSHYVPSAIEKVIASIFATKEDIRWKAWLNASKGEAKQLYDSKLQGEASEENDMLGVISRSLDATDSDKRMDVEEALSQMSTIILAGHETSGNTLTWLFYELARNPADQERLVKEIQHTKEQKGDELSASDYDAMPFLNAVIKETLRLHPIVLRLTREAEEDDIIPLAYPVVSTSGELLSEIPVTKGQRIMISIFGYN</sequence>
<evidence type="ECO:0000256" key="3">
    <source>
        <dbReference type="ARBA" id="ARBA00004721"/>
    </source>
</evidence>
<organism evidence="13 14">
    <name type="scientific">Paramarasmius palmivorus</name>
    <dbReference type="NCBI Taxonomy" id="297713"/>
    <lineage>
        <taxon>Eukaryota</taxon>
        <taxon>Fungi</taxon>
        <taxon>Dikarya</taxon>
        <taxon>Basidiomycota</taxon>
        <taxon>Agaricomycotina</taxon>
        <taxon>Agaricomycetes</taxon>
        <taxon>Agaricomycetidae</taxon>
        <taxon>Agaricales</taxon>
        <taxon>Marasmiineae</taxon>
        <taxon>Marasmiaceae</taxon>
        <taxon>Paramarasmius</taxon>
    </lineage>
</organism>
<dbReference type="Gene3D" id="1.10.630.10">
    <property type="entry name" value="Cytochrome P450"/>
    <property type="match status" value="1"/>
</dbReference>
<name>A0AAW0CXV6_9AGAR</name>
<dbReference type="PRINTS" id="PR00465">
    <property type="entry name" value="EP450IV"/>
</dbReference>
<evidence type="ECO:0000256" key="7">
    <source>
        <dbReference type="ARBA" id="ARBA00022723"/>
    </source>
</evidence>
<evidence type="ECO:0000256" key="2">
    <source>
        <dbReference type="ARBA" id="ARBA00004370"/>
    </source>
</evidence>
<reference evidence="13 14" key="1">
    <citation type="submission" date="2024-01" db="EMBL/GenBank/DDBJ databases">
        <title>A draft genome for a cacao thread blight-causing isolate of Paramarasmius palmivorus.</title>
        <authorList>
            <person name="Baruah I.K."/>
            <person name="Bukari Y."/>
            <person name="Amoako-Attah I."/>
            <person name="Meinhardt L.W."/>
            <person name="Bailey B.A."/>
            <person name="Cohen S.P."/>
        </authorList>
    </citation>
    <scope>NUCLEOTIDE SEQUENCE [LARGE SCALE GENOMIC DNA]</scope>
    <source>
        <strain evidence="13 14">GH-12</strain>
    </source>
</reference>
<keyword evidence="7" id="KW-0479">Metal-binding</keyword>
<dbReference type="Pfam" id="PF00067">
    <property type="entry name" value="p450"/>
    <property type="match status" value="1"/>
</dbReference>
<gene>
    <name evidence="13" type="ORF">VNI00_008494</name>
</gene>
<dbReference type="InterPro" id="IPR050121">
    <property type="entry name" value="Cytochrome_P450_monoxygenase"/>
</dbReference>
<evidence type="ECO:0000256" key="6">
    <source>
        <dbReference type="ARBA" id="ARBA00022692"/>
    </source>
</evidence>
<evidence type="ECO:0000313" key="14">
    <source>
        <dbReference type="Proteomes" id="UP001383192"/>
    </source>
</evidence>
<evidence type="ECO:0000256" key="5">
    <source>
        <dbReference type="ARBA" id="ARBA00022617"/>
    </source>
</evidence>
<evidence type="ECO:0000256" key="4">
    <source>
        <dbReference type="ARBA" id="ARBA00010617"/>
    </source>
</evidence>
<dbReference type="GO" id="GO:0004497">
    <property type="term" value="F:monooxygenase activity"/>
    <property type="evidence" value="ECO:0007669"/>
    <property type="project" value="UniProtKB-KW"/>
</dbReference>
<evidence type="ECO:0000256" key="11">
    <source>
        <dbReference type="ARBA" id="ARBA00023033"/>
    </source>
</evidence>
<protein>
    <recommendedName>
        <fullName evidence="15">Cytochrome P450</fullName>
    </recommendedName>
</protein>
<evidence type="ECO:0000256" key="8">
    <source>
        <dbReference type="ARBA" id="ARBA00022989"/>
    </source>
</evidence>
<keyword evidence="11" id="KW-0503">Monooxygenase</keyword>
<dbReference type="GO" id="GO:0020037">
    <property type="term" value="F:heme binding"/>
    <property type="evidence" value="ECO:0007669"/>
    <property type="project" value="InterPro"/>
</dbReference>
<proteinExistence type="inferred from homology"/>
<keyword evidence="6" id="KW-0812">Transmembrane</keyword>
<dbReference type="EMBL" id="JAYKXP010000029">
    <property type="protein sequence ID" value="KAK7043140.1"/>
    <property type="molecule type" value="Genomic_DNA"/>
</dbReference>
<keyword evidence="10" id="KW-0408">Iron</keyword>
<dbReference type="Proteomes" id="UP001383192">
    <property type="component" value="Unassembled WGS sequence"/>
</dbReference>
<evidence type="ECO:0000256" key="12">
    <source>
        <dbReference type="ARBA" id="ARBA00023136"/>
    </source>
</evidence>
<accession>A0AAW0CXV6</accession>
<evidence type="ECO:0000313" key="13">
    <source>
        <dbReference type="EMBL" id="KAK7043140.1"/>
    </source>
</evidence>
<dbReference type="AlphaFoldDB" id="A0AAW0CXV6"/>
<dbReference type="GO" id="GO:0016705">
    <property type="term" value="F:oxidoreductase activity, acting on paired donors, with incorporation or reduction of molecular oxygen"/>
    <property type="evidence" value="ECO:0007669"/>
    <property type="project" value="InterPro"/>
</dbReference>
<keyword evidence="9" id="KW-0560">Oxidoreductase</keyword>
<dbReference type="GO" id="GO:0005506">
    <property type="term" value="F:iron ion binding"/>
    <property type="evidence" value="ECO:0007669"/>
    <property type="project" value="InterPro"/>
</dbReference>
<evidence type="ECO:0000256" key="9">
    <source>
        <dbReference type="ARBA" id="ARBA00023002"/>
    </source>
</evidence>
<dbReference type="PRINTS" id="PR00385">
    <property type="entry name" value="P450"/>
</dbReference>
<comment type="caution">
    <text evidence="13">The sequence shown here is derived from an EMBL/GenBank/DDBJ whole genome shotgun (WGS) entry which is preliminary data.</text>
</comment>
<keyword evidence="5" id="KW-0349">Heme</keyword>
<evidence type="ECO:0000256" key="10">
    <source>
        <dbReference type="ARBA" id="ARBA00023004"/>
    </source>
</evidence>
<comment type="cofactor">
    <cofactor evidence="1">
        <name>heme</name>
        <dbReference type="ChEBI" id="CHEBI:30413"/>
    </cofactor>
</comment>
<comment type="pathway">
    <text evidence="3">Secondary metabolite biosynthesis; terpenoid biosynthesis.</text>
</comment>
<evidence type="ECO:0000256" key="1">
    <source>
        <dbReference type="ARBA" id="ARBA00001971"/>
    </source>
</evidence>
<keyword evidence="8" id="KW-1133">Transmembrane helix</keyword>
<dbReference type="InterPro" id="IPR036396">
    <property type="entry name" value="Cyt_P450_sf"/>
</dbReference>